<dbReference type="CDD" id="cd00635">
    <property type="entry name" value="PLPDE_III_YBL036c_like"/>
    <property type="match status" value="1"/>
</dbReference>
<protein>
    <submittedName>
        <fullName evidence="3">Pyridoxal phosphate homeostasis protein</fullName>
    </submittedName>
</protein>
<dbReference type="HAMAP" id="MF_02087">
    <property type="entry name" value="PLP_homeostasis"/>
    <property type="match status" value="1"/>
</dbReference>
<evidence type="ECO:0000259" key="2">
    <source>
        <dbReference type="Pfam" id="PF01168"/>
    </source>
</evidence>
<dbReference type="Pfam" id="PF01168">
    <property type="entry name" value="Ala_racemase_N"/>
    <property type="match status" value="1"/>
</dbReference>
<dbReference type="PANTHER" id="PTHR10146">
    <property type="entry name" value="PROLINE SYNTHETASE CO-TRANSCRIBED BACTERIAL HOMOLOG PROTEIN"/>
    <property type="match status" value="1"/>
</dbReference>
<dbReference type="InterPro" id="IPR011078">
    <property type="entry name" value="PyrdxlP_homeostasis"/>
</dbReference>
<dbReference type="Gene3D" id="3.20.20.10">
    <property type="entry name" value="Alanine racemase"/>
    <property type="match status" value="1"/>
</dbReference>
<keyword evidence="1" id="KW-0663">Pyridoxal phosphate</keyword>
<proteinExistence type="inferred from homology"/>
<dbReference type="InterPro" id="IPR029066">
    <property type="entry name" value="PLP-binding_barrel"/>
</dbReference>
<sequence length="219" mass="24991">MSVENNLKYFREELPSTIKLVAVSKFKPDNLILEAYNAGQRDFGENRPQELSAKMERLPSDIRWHFIGRLQSNKIKMIIDKVYLIHSVDSFKLISEISKEATKRGLEPSILIQQHISDEDSKQGFSDSEMEEAVELTLGFGNIKLRGIMGMASLTENSDKVRDEFSRLKSTFERLKSKYFLDDAEFCEISMGMSGDYRIAAEEGSTIVRIGTSIFGERE</sequence>
<dbReference type="EMBL" id="VSSQ01000080">
    <property type="protein sequence ID" value="MPL74467.1"/>
    <property type="molecule type" value="Genomic_DNA"/>
</dbReference>
<comment type="caution">
    <text evidence="3">The sequence shown here is derived from an EMBL/GenBank/DDBJ whole genome shotgun (WGS) entry which is preliminary data.</text>
</comment>
<feature type="domain" description="Alanine racemase N-terminal" evidence="2">
    <location>
        <begin position="3"/>
        <end position="218"/>
    </location>
</feature>
<dbReference type="PIRSF" id="PIRSF004848">
    <property type="entry name" value="YBL036c_PLPDEIII"/>
    <property type="match status" value="1"/>
</dbReference>
<dbReference type="PROSITE" id="PS01211">
    <property type="entry name" value="UPF0001"/>
    <property type="match status" value="1"/>
</dbReference>
<evidence type="ECO:0000313" key="3">
    <source>
        <dbReference type="EMBL" id="MPL74467.1"/>
    </source>
</evidence>
<dbReference type="AlphaFoldDB" id="A0A644U6A4"/>
<dbReference type="NCBIfam" id="TIGR00044">
    <property type="entry name" value="YggS family pyridoxal phosphate-dependent enzyme"/>
    <property type="match status" value="1"/>
</dbReference>
<reference evidence="3" key="1">
    <citation type="submission" date="2019-08" db="EMBL/GenBank/DDBJ databases">
        <authorList>
            <person name="Kucharzyk K."/>
            <person name="Murdoch R.W."/>
            <person name="Higgins S."/>
            <person name="Loffler F."/>
        </authorList>
    </citation>
    <scope>NUCLEOTIDE SEQUENCE</scope>
</reference>
<dbReference type="GO" id="GO:0030170">
    <property type="term" value="F:pyridoxal phosphate binding"/>
    <property type="evidence" value="ECO:0007669"/>
    <property type="project" value="InterPro"/>
</dbReference>
<name>A0A644U6A4_9ZZZZ</name>
<dbReference type="InterPro" id="IPR001608">
    <property type="entry name" value="Ala_racemase_N"/>
</dbReference>
<dbReference type="SUPFAM" id="SSF51419">
    <property type="entry name" value="PLP-binding barrel"/>
    <property type="match status" value="1"/>
</dbReference>
<dbReference type="PANTHER" id="PTHR10146:SF14">
    <property type="entry name" value="PYRIDOXAL PHOSPHATE HOMEOSTASIS PROTEIN"/>
    <property type="match status" value="1"/>
</dbReference>
<gene>
    <name evidence="3" type="ORF">SDC9_20279</name>
</gene>
<evidence type="ECO:0000256" key="1">
    <source>
        <dbReference type="ARBA" id="ARBA00022898"/>
    </source>
</evidence>
<accession>A0A644U6A4</accession>
<organism evidence="3">
    <name type="scientific">bioreactor metagenome</name>
    <dbReference type="NCBI Taxonomy" id="1076179"/>
    <lineage>
        <taxon>unclassified sequences</taxon>
        <taxon>metagenomes</taxon>
        <taxon>ecological metagenomes</taxon>
    </lineage>
</organism>
<dbReference type="FunFam" id="3.20.20.10:FF:000018">
    <property type="entry name" value="Pyridoxal phosphate homeostasis protein"/>
    <property type="match status" value="1"/>
</dbReference>